<evidence type="ECO:0000313" key="2">
    <source>
        <dbReference type="Proteomes" id="UP000321832"/>
    </source>
</evidence>
<evidence type="ECO:0000313" key="1">
    <source>
        <dbReference type="EMBL" id="TXC65660.1"/>
    </source>
</evidence>
<gene>
    <name evidence="1" type="ORF">FSC37_05090</name>
</gene>
<comment type="caution">
    <text evidence="1">The sequence shown here is derived from an EMBL/GenBank/DDBJ whole genome shotgun (WGS) entry which is preliminary data.</text>
</comment>
<dbReference type="AlphaFoldDB" id="A0A5C6TZJ3"/>
<dbReference type="InterPro" id="IPR014710">
    <property type="entry name" value="RmlC-like_jellyroll"/>
</dbReference>
<keyword evidence="2" id="KW-1185">Reference proteome</keyword>
<organism evidence="1 2">
    <name type="scientific">Piscinibacter aquaticus</name>
    <dbReference type="NCBI Taxonomy" id="392597"/>
    <lineage>
        <taxon>Bacteria</taxon>
        <taxon>Pseudomonadati</taxon>
        <taxon>Pseudomonadota</taxon>
        <taxon>Betaproteobacteria</taxon>
        <taxon>Burkholderiales</taxon>
        <taxon>Sphaerotilaceae</taxon>
        <taxon>Piscinibacter</taxon>
    </lineage>
</organism>
<dbReference type="Gene3D" id="2.60.120.10">
    <property type="entry name" value="Jelly Rolls"/>
    <property type="match status" value="1"/>
</dbReference>
<sequence>MTLQCQTLLEMLAGDSLPEWERFARDVRVRRGGRRIAVPCGPGLALAGGGDVRRRQAGLSARGRRRAHQVLHRRRRFFASLAALTPRGRTTFAAVAMTDLVVEQIPYVTLREFGDRHLARQRALRVGMERYGARKEKRERELLTLTPEQRYGRFLVEEAVLAARIPQKDLALYLGITPVALSRIRGRLQRSRT</sequence>
<dbReference type="Proteomes" id="UP000321832">
    <property type="component" value="Unassembled WGS sequence"/>
</dbReference>
<dbReference type="EMBL" id="VOPW01000001">
    <property type="protein sequence ID" value="TXC65660.1"/>
    <property type="molecule type" value="Genomic_DNA"/>
</dbReference>
<name>A0A5C6TZJ3_9BURK</name>
<reference evidence="1 2" key="1">
    <citation type="submission" date="2019-08" db="EMBL/GenBank/DDBJ databases">
        <authorList>
            <person name="Khan S.A."/>
            <person name="Jeon C.O."/>
            <person name="Jeong S.E."/>
        </authorList>
    </citation>
    <scope>NUCLEOTIDE SEQUENCE [LARGE SCALE GENOMIC DNA]</scope>
    <source>
        <strain evidence="2">IMCC1728</strain>
    </source>
</reference>
<protein>
    <submittedName>
        <fullName evidence="1">Crp/Fnr family transcriptional regulator</fullName>
    </submittedName>
</protein>
<proteinExistence type="predicted"/>
<accession>A0A5C6TZJ3</accession>